<gene>
    <name evidence="1" type="ORF">KILIM_015_00010</name>
</gene>
<sequence>MSDLPMLLSGAARTLATLRHRTAAAPSLEAVSAGAPRGSATHWQVFGLAGTSIELPIGLLLAVASQVVVPVRNTAVVPTHRCGGSPGFTPDSLLRLPPEGGRTSIATLSRC</sequence>
<dbReference type="AlphaFoldDB" id="K6WMC3"/>
<dbReference type="EMBL" id="BAHD01000015">
    <property type="protein sequence ID" value="GAB94941.1"/>
    <property type="molecule type" value="Genomic_DNA"/>
</dbReference>
<accession>K6WMC3</accession>
<keyword evidence="2" id="KW-1185">Reference proteome</keyword>
<protein>
    <submittedName>
        <fullName evidence="1">Uncharacterized protein</fullName>
    </submittedName>
</protein>
<dbReference type="Proteomes" id="UP000008366">
    <property type="component" value="Unassembled WGS sequence"/>
</dbReference>
<feature type="non-terminal residue" evidence="1">
    <location>
        <position position="111"/>
    </location>
</feature>
<name>K6WMC3_9MICO</name>
<organism evidence="1 2">
    <name type="scientific">Kineosphaera limosa NBRC 100340</name>
    <dbReference type="NCBI Taxonomy" id="1184609"/>
    <lineage>
        <taxon>Bacteria</taxon>
        <taxon>Bacillati</taxon>
        <taxon>Actinomycetota</taxon>
        <taxon>Actinomycetes</taxon>
        <taxon>Micrococcales</taxon>
        <taxon>Dermatophilaceae</taxon>
        <taxon>Kineosphaera</taxon>
    </lineage>
</organism>
<comment type="caution">
    <text evidence="1">The sequence shown here is derived from an EMBL/GenBank/DDBJ whole genome shotgun (WGS) entry which is preliminary data.</text>
</comment>
<evidence type="ECO:0000313" key="2">
    <source>
        <dbReference type="Proteomes" id="UP000008366"/>
    </source>
</evidence>
<proteinExistence type="predicted"/>
<dbReference type="STRING" id="1184609.KILIM_015_00010"/>
<reference evidence="1 2" key="1">
    <citation type="submission" date="2012-08" db="EMBL/GenBank/DDBJ databases">
        <title>Whole genome shotgun sequence of Kineosphaera limosa NBRC 100340.</title>
        <authorList>
            <person name="Yoshida I."/>
            <person name="Isaki S."/>
            <person name="Hosoyama A."/>
            <person name="Tsuchikane K."/>
            <person name="Katsumata H."/>
            <person name="Ando Y."/>
            <person name="Ohji S."/>
            <person name="Hamada M."/>
            <person name="Tamura T."/>
            <person name="Yamazoe A."/>
            <person name="Yamazaki S."/>
            <person name="Fujita N."/>
        </authorList>
    </citation>
    <scope>NUCLEOTIDE SEQUENCE [LARGE SCALE GENOMIC DNA]</scope>
    <source>
        <strain evidence="1 2">NBRC 100340</strain>
    </source>
</reference>
<evidence type="ECO:0000313" key="1">
    <source>
        <dbReference type="EMBL" id="GAB94941.1"/>
    </source>
</evidence>